<evidence type="ECO:0000313" key="2">
    <source>
        <dbReference type="RefSeq" id="XP_013393075.1"/>
    </source>
</evidence>
<dbReference type="PANTHER" id="PTHR39369:SF6">
    <property type="entry name" value="LIN-24 (TWENTY-FOUR) LIKE"/>
    <property type="match status" value="1"/>
</dbReference>
<proteinExistence type="predicted"/>
<dbReference type="OrthoDB" id="5819442at2759"/>
<evidence type="ECO:0000313" key="3">
    <source>
        <dbReference type="RefSeq" id="XP_013393076.1"/>
    </source>
</evidence>
<accession>A0A1S3I486</accession>
<dbReference type="Proteomes" id="UP000085678">
    <property type="component" value="Unplaced"/>
</dbReference>
<dbReference type="InterPro" id="IPR004991">
    <property type="entry name" value="Aerolysin-like"/>
</dbReference>
<evidence type="ECO:0000313" key="1">
    <source>
        <dbReference type="Proteomes" id="UP000085678"/>
    </source>
</evidence>
<dbReference type="AlphaFoldDB" id="A0A1S3I486"/>
<dbReference type="GeneID" id="106169612"/>
<dbReference type="RefSeq" id="XP_013393076.1">
    <property type="nucleotide sequence ID" value="XM_013537622.1"/>
</dbReference>
<protein>
    <submittedName>
        <fullName evidence="2 3">Uncharacterized protein LOC106160855</fullName>
    </submittedName>
    <submittedName>
        <fullName evidence="4 5">Uncharacterized protein LOC106169612</fullName>
    </submittedName>
</protein>
<dbReference type="SUPFAM" id="SSF56973">
    <property type="entry name" value="Aerolisin/ETX pore-forming domain"/>
    <property type="match status" value="1"/>
</dbReference>
<evidence type="ECO:0000313" key="4">
    <source>
        <dbReference type="RefSeq" id="XP_013404579.1"/>
    </source>
</evidence>
<sequence length="276" mass="31531">MDKCIVDADTVILDWAKKWYDENMKKGLEKLHKGEKLDWEAINIDLKKQVGDDKLRLVPDEGADIERDEKISDEDASTGPKQQRAYVLFRSCFNNDTCGDQEHTLRTERRTNSTCQVSISEGCRIGGGFSLNVPNPVIEANVGFSKELEITEGKETTTERELTWTLDSLIKVPAKTKITAEMQVKEAEYQGKFELKTYIRGRFEVVLSKNGCHLGTIKGSNLKKVFTKEHGFKEDAAGVYIVTRGTCHFRYGIEQNLRLYEEKLPGWEDLKRNKQD</sequence>
<dbReference type="KEGG" id="lak:106160855"/>
<organism evidence="1 2">
    <name type="scientific">Lingula anatina</name>
    <name type="common">Brachiopod</name>
    <name type="synonym">Lingula unguis</name>
    <dbReference type="NCBI Taxonomy" id="7574"/>
    <lineage>
        <taxon>Eukaryota</taxon>
        <taxon>Metazoa</taxon>
        <taxon>Spiralia</taxon>
        <taxon>Lophotrochozoa</taxon>
        <taxon>Brachiopoda</taxon>
        <taxon>Linguliformea</taxon>
        <taxon>Lingulata</taxon>
        <taxon>Lingulida</taxon>
        <taxon>Linguloidea</taxon>
        <taxon>Lingulidae</taxon>
        <taxon>Lingula</taxon>
    </lineage>
</organism>
<dbReference type="CDD" id="cd20237">
    <property type="entry name" value="PFM_LIN24-like"/>
    <property type="match status" value="1"/>
</dbReference>
<dbReference type="Pfam" id="PF03318">
    <property type="entry name" value="ETX_MTX2"/>
    <property type="match status" value="1"/>
</dbReference>
<reference evidence="2 3" key="1">
    <citation type="submission" date="2025-04" db="UniProtKB">
        <authorList>
            <consortium name="RefSeq"/>
        </authorList>
    </citation>
    <scope>IDENTIFICATION</scope>
    <source>
        <tissue evidence="2 3">Gonads</tissue>
    </source>
</reference>
<dbReference type="RefSeq" id="XP_013393075.1">
    <property type="nucleotide sequence ID" value="XM_013537621.1"/>
</dbReference>
<dbReference type="OMA" id="FNINWSH"/>
<dbReference type="Gene3D" id="2.170.15.10">
    <property type="entry name" value="Proaerolysin, chain A, domain 3"/>
    <property type="match status" value="1"/>
</dbReference>
<name>A0A1S3I486_LINAN</name>
<dbReference type="GeneID" id="106160855"/>
<dbReference type="RefSeq" id="XP_013404580.1">
    <property type="nucleotide sequence ID" value="XM_013549126.1"/>
</dbReference>
<gene>
    <name evidence="2 3" type="primary">LOC106160855</name>
    <name evidence="4 5" type="synonym">LOC106169612</name>
</gene>
<dbReference type="KEGG" id="lak:106169612"/>
<dbReference type="PANTHER" id="PTHR39369">
    <property type="entry name" value="LIN-24 (TWENTY-FOUR) LIKE"/>
    <property type="match status" value="1"/>
</dbReference>
<keyword evidence="1" id="KW-1185">Reference proteome</keyword>
<evidence type="ECO:0000313" key="5">
    <source>
        <dbReference type="RefSeq" id="XP_013404580.1"/>
    </source>
</evidence>
<dbReference type="RefSeq" id="XP_013404579.1">
    <property type="nucleotide sequence ID" value="XM_013549125.1"/>
</dbReference>